<name>A0ABY7G6B5_MYAAR</name>
<feature type="non-terminal residue" evidence="1">
    <location>
        <position position="136"/>
    </location>
</feature>
<accession>A0ABY7G6B5</accession>
<keyword evidence="2" id="KW-1185">Reference proteome</keyword>
<dbReference type="CDD" id="cd01670">
    <property type="entry name" value="Death"/>
    <property type="match status" value="1"/>
</dbReference>
<protein>
    <submittedName>
        <fullName evidence="1">Uncharacterized protein</fullName>
    </submittedName>
</protein>
<evidence type="ECO:0000313" key="2">
    <source>
        <dbReference type="Proteomes" id="UP001164746"/>
    </source>
</evidence>
<gene>
    <name evidence="1" type="ORF">MAR_014422</name>
</gene>
<feature type="non-terminal residue" evidence="1">
    <location>
        <position position="1"/>
    </location>
</feature>
<reference evidence="1" key="1">
    <citation type="submission" date="2022-11" db="EMBL/GenBank/DDBJ databases">
        <title>Centuries of genome instability and evolution in soft-shell clam transmissible cancer (bioRxiv).</title>
        <authorList>
            <person name="Hart S.F.M."/>
            <person name="Yonemitsu M.A."/>
            <person name="Giersch R.M."/>
            <person name="Beal B.F."/>
            <person name="Arriagada G."/>
            <person name="Davis B.W."/>
            <person name="Ostrander E.A."/>
            <person name="Goff S.P."/>
            <person name="Metzger M.J."/>
        </authorList>
    </citation>
    <scope>NUCLEOTIDE SEQUENCE</scope>
    <source>
        <strain evidence="1">MELC-2E11</strain>
        <tissue evidence="1">Siphon/mantle</tissue>
    </source>
</reference>
<proteinExistence type="predicted"/>
<dbReference type="EMBL" id="CP111026">
    <property type="protein sequence ID" value="WAR28718.1"/>
    <property type="molecule type" value="Genomic_DNA"/>
</dbReference>
<dbReference type="Proteomes" id="UP001164746">
    <property type="component" value="Chromosome 15"/>
</dbReference>
<organism evidence="1 2">
    <name type="scientific">Mya arenaria</name>
    <name type="common">Soft-shell clam</name>
    <dbReference type="NCBI Taxonomy" id="6604"/>
    <lineage>
        <taxon>Eukaryota</taxon>
        <taxon>Metazoa</taxon>
        <taxon>Spiralia</taxon>
        <taxon>Lophotrochozoa</taxon>
        <taxon>Mollusca</taxon>
        <taxon>Bivalvia</taxon>
        <taxon>Autobranchia</taxon>
        <taxon>Heteroconchia</taxon>
        <taxon>Euheterodonta</taxon>
        <taxon>Imparidentia</taxon>
        <taxon>Neoheterodontei</taxon>
        <taxon>Myida</taxon>
        <taxon>Myoidea</taxon>
        <taxon>Myidae</taxon>
        <taxon>Mya</taxon>
    </lineage>
</organism>
<evidence type="ECO:0000313" key="1">
    <source>
        <dbReference type="EMBL" id="WAR28718.1"/>
    </source>
</evidence>
<sequence length="136" mass="15375">SGGTIPKTETKTIQEFELEPSDYQGEHLSHSMRSEDSGKKFRSGLTNRFAMSDGKIMDLSLEIEVMDFEDLAFHLGFTYIQCIVFRQLRDEGMAYGLLKVWHDAVIECDENPKELLANALLKCGYRDLAVTSMGES</sequence>